<name>A0A2K0T084_9HYPO</name>
<dbReference type="PANTHER" id="PTHR46082">
    <property type="entry name" value="ATP/GTP-BINDING PROTEIN-RELATED"/>
    <property type="match status" value="1"/>
</dbReference>
<accession>A0A2K0T084</accession>
<dbReference type="InterPro" id="IPR027417">
    <property type="entry name" value="P-loop_NTPase"/>
</dbReference>
<dbReference type="Gene3D" id="1.25.40.10">
    <property type="entry name" value="Tetratricopeptide repeat domain"/>
    <property type="match status" value="3"/>
</dbReference>
<feature type="domain" description="NB-ARC" evidence="3">
    <location>
        <begin position="184"/>
        <end position="358"/>
    </location>
</feature>
<dbReference type="Pfam" id="PF13424">
    <property type="entry name" value="TPR_12"/>
    <property type="match status" value="1"/>
</dbReference>
<dbReference type="InterPro" id="IPR053137">
    <property type="entry name" value="NLR-like"/>
</dbReference>
<evidence type="ECO:0000259" key="3">
    <source>
        <dbReference type="Pfam" id="PF00931"/>
    </source>
</evidence>
<feature type="coiled-coil region" evidence="1">
    <location>
        <begin position="27"/>
        <end position="93"/>
    </location>
</feature>
<organism evidence="4 5">
    <name type="scientific">Trichoderma gamsii</name>
    <dbReference type="NCBI Taxonomy" id="398673"/>
    <lineage>
        <taxon>Eukaryota</taxon>
        <taxon>Fungi</taxon>
        <taxon>Dikarya</taxon>
        <taxon>Ascomycota</taxon>
        <taxon>Pezizomycotina</taxon>
        <taxon>Sordariomycetes</taxon>
        <taxon>Hypocreomycetidae</taxon>
        <taxon>Hypocreales</taxon>
        <taxon>Hypocreaceae</taxon>
        <taxon>Trichoderma</taxon>
    </lineage>
</organism>
<gene>
    <name evidence="4" type="ORF">TGAMA5MH_09144</name>
</gene>
<dbReference type="SUPFAM" id="SSF52540">
    <property type="entry name" value="P-loop containing nucleoside triphosphate hydrolases"/>
    <property type="match status" value="1"/>
</dbReference>
<dbReference type="AlphaFoldDB" id="A0A2K0T084"/>
<reference evidence="4 5" key="1">
    <citation type="submission" date="2017-02" db="EMBL/GenBank/DDBJ databases">
        <title>Genomes of Trichoderma spp. with biocontrol activity.</title>
        <authorList>
            <person name="Gardiner D."/>
            <person name="Kazan K."/>
            <person name="Vos C."/>
            <person name="Harvey P."/>
        </authorList>
    </citation>
    <scope>NUCLEOTIDE SEQUENCE [LARGE SCALE GENOMIC DNA]</scope>
    <source>
        <strain evidence="4 5">A5MH</strain>
    </source>
</reference>
<protein>
    <recommendedName>
        <fullName evidence="3">NB-ARC domain-containing protein</fullName>
    </recommendedName>
</protein>
<dbReference type="GO" id="GO:0043531">
    <property type="term" value="F:ADP binding"/>
    <property type="evidence" value="ECO:0007669"/>
    <property type="project" value="InterPro"/>
</dbReference>
<dbReference type="OrthoDB" id="626167at2759"/>
<dbReference type="EMBL" id="MTYH01000098">
    <property type="protein sequence ID" value="PNP38920.1"/>
    <property type="molecule type" value="Genomic_DNA"/>
</dbReference>
<keyword evidence="1" id="KW-0175">Coiled coil</keyword>
<evidence type="ECO:0000256" key="1">
    <source>
        <dbReference type="SAM" id="Coils"/>
    </source>
</evidence>
<dbReference type="PANTHER" id="PTHR46082:SF6">
    <property type="entry name" value="AAA+ ATPASE DOMAIN-CONTAINING PROTEIN-RELATED"/>
    <property type="match status" value="1"/>
</dbReference>
<dbReference type="Pfam" id="PF13374">
    <property type="entry name" value="TPR_10"/>
    <property type="match status" value="6"/>
</dbReference>
<evidence type="ECO:0000313" key="4">
    <source>
        <dbReference type="EMBL" id="PNP38920.1"/>
    </source>
</evidence>
<dbReference type="InterPro" id="IPR002182">
    <property type="entry name" value="NB-ARC"/>
</dbReference>
<sequence length="1021" mass="116415">MESQSVTVAADLSSKIILLCSKYFVNVAHARAEVERLKEQLKSLETTLRQAKHLLEHPNSQSLSASRELNEPIQKCQAELQRLRDKLEPNTKEKTMRKFGLRAAKWPFSKGEVEAAISSLVEYREAITAILQIDQTKLLLDINHRIESLSLQSTKDRSVEFKALFIMPFPRDPDFVDRPALRGWLEEQYNASPIHRLALVGMGGFGKSQIAIEFAYRVHIASPETSVFWVHGGTEAKFEKSYRSLANALALPDRHDPNTNVLALVRDWLQRTEAPPWLIILDNADEMETFFPSKSQDGEDQRELLASYLPKTGSGKIVITSRSRSVTEKLTGSHKAIQEVPTMDSLEALKILDNKLSQEIDQDGAIDLARALDFIPLAVNQAASYINRRAPRVSIRSYLKEFQQSEKQKKSLLNRDAGDLRRREDVSNSVVITWQVTFEQIRQERPSAANLLLLMSFFQPQNIPEFMLSDYDFVTSDFEDMNGDNGEDLDEDLDEDSDEDSDEDLDEDPDEDLDDEDRDGDLEDDLDVLRGYSLIRLSTTSGLCDMHALVQFCTRVWLLESDGNHFARLKSLFLGLSAEHFPDGTFDTWATCQLLLPHIKPLMDEKVLGKPDIFNWCELLGNVSWYMREIGNYSAAGAIAQKALDASRRLLGNEHRRTLDLIYLLSVMYQAQCRFDEAELLVVQAMETSTRVWGDKHPKALVRMSYLADLLFRRRKYADAESLLMQMIEMSKSIRGDEHPETLKNISDLVYIYMMQDRLAEAEPLCLHLMETSKRILGEEHDQTLSSLSYLAEIYKDQGRLAEAELLATRVIDIRKRVLGEEHPDVLAPMNDLACLFREQERWQEAESLFLQVLETKKKVLGEEHPGTLDTMISHTHTLREQGKYTEAESLYLQVLETRKRVLGDEHIDTLDTMNFLMLTLYSQKRLDEAESMCVQLVEARKRVLGDEHSGTLTATAFLAFIIDDLGRSDDALELLRRAVLGLQRIAGPGHEETVFGFDALKRWERSQLEVLSAQECSETG</sequence>
<dbReference type="Proteomes" id="UP000236546">
    <property type="component" value="Unassembled WGS sequence"/>
</dbReference>
<dbReference type="Gene3D" id="3.40.50.300">
    <property type="entry name" value="P-loop containing nucleotide triphosphate hydrolases"/>
    <property type="match status" value="1"/>
</dbReference>
<proteinExistence type="predicted"/>
<dbReference type="Pfam" id="PF00931">
    <property type="entry name" value="NB-ARC"/>
    <property type="match status" value="1"/>
</dbReference>
<dbReference type="InterPro" id="IPR011990">
    <property type="entry name" value="TPR-like_helical_dom_sf"/>
</dbReference>
<dbReference type="SUPFAM" id="SSF48452">
    <property type="entry name" value="TPR-like"/>
    <property type="match status" value="3"/>
</dbReference>
<feature type="region of interest" description="Disordered" evidence="2">
    <location>
        <begin position="479"/>
        <end position="522"/>
    </location>
</feature>
<comment type="caution">
    <text evidence="4">The sequence shown here is derived from an EMBL/GenBank/DDBJ whole genome shotgun (WGS) entry which is preliminary data.</text>
</comment>
<evidence type="ECO:0000313" key="5">
    <source>
        <dbReference type="Proteomes" id="UP000236546"/>
    </source>
</evidence>
<evidence type="ECO:0000256" key="2">
    <source>
        <dbReference type="SAM" id="MobiDB-lite"/>
    </source>
</evidence>